<evidence type="ECO:0000313" key="2">
    <source>
        <dbReference type="Proteomes" id="UP001600888"/>
    </source>
</evidence>
<evidence type="ECO:0000313" key="1">
    <source>
        <dbReference type="EMBL" id="KAL2281237.1"/>
    </source>
</evidence>
<reference evidence="1 2" key="1">
    <citation type="submission" date="2024-03" db="EMBL/GenBank/DDBJ databases">
        <title>A high-quality draft genome sequence of Diaporthe vaccinii, a causative agent of upright dieback and viscid rot disease in cranberry plants.</title>
        <authorList>
            <person name="Sarrasin M."/>
            <person name="Lang B.F."/>
            <person name="Burger G."/>
        </authorList>
    </citation>
    <scope>NUCLEOTIDE SEQUENCE [LARGE SCALE GENOMIC DNA]</scope>
    <source>
        <strain evidence="1 2">IS7</strain>
    </source>
</reference>
<sequence length="179" mass="20086">MYADMPVEPRRVRVERIHDGECVQDGCSHARVGLRDSEEKAFLGSIEKLRREAKKVLDGYNSASSDRDEGPDHRGLTSLYRVKNRLTTEDMDALGNAGWSIVSSWIDKITTTPTRGLYVFVEGVSFRMARGRHRLIVTADIPVRIPEAYITISTLTTRARRSLTSRPRRESCGCSGSCP</sequence>
<dbReference type="Proteomes" id="UP001600888">
    <property type="component" value="Unassembled WGS sequence"/>
</dbReference>
<accession>A0ABR4EFK9</accession>
<proteinExistence type="predicted"/>
<dbReference type="EMBL" id="JBAWTH010000058">
    <property type="protein sequence ID" value="KAL2281237.1"/>
    <property type="molecule type" value="Genomic_DNA"/>
</dbReference>
<keyword evidence="2" id="KW-1185">Reference proteome</keyword>
<organism evidence="1 2">
    <name type="scientific">Diaporthe vaccinii</name>
    <dbReference type="NCBI Taxonomy" id="105482"/>
    <lineage>
        <taxon>Eukaryota</taxon>
        <taxon>Fungi</taxon>
        <taxon>Dikarya</taxon>
        <taxon>Ascomycota</taxon>
        <taxon>Pezizomycotina</taxon>
        <taxon>Sordariomycetes</taxon>
        <taxon>Sordariomycetidae</taxon>
        <taxon>Diaporthales</taxon>
        <taxon>Diaporthaceae</taxon>
        <taxon>Diaporthe</taxon>
        <taxon>Diaporthe eres species complex</taxon>
    </lineage>
</organism>
<protein>
    <submittedName>
        <fullName evidence="1">Uncharacterized protein</fullName>
    </submittedName>
</protein>
<comment type="caution">
    <text evidence="1">The sequence shown here is derived from an EMBL/GenBank/DDBJ whole genome shotgun (WGS) entry which is preliminary data.</text>
</comment>
<gene>
    <name evidence="1" type="ORF">FJTKL_11682</name>
</gene>
<name>A0ABR4EFK9_9PEZI</name>